<dbReference type="GO" id="GO:0000976">
    <property type="term" value="F:transcription cis-regulatory region binding"/>
    <property type="evidence" value="ECO:0007669"/>
    <property type="project" value="TreeGrafter"/>
</dbReference>
<dbReference type="PANTHER" id="PTHR37534">
    <property type="entry name" value="TRANSCRIPTIONAL ACTIVATOR PROTEIN UGA3"/>
    <property type="match status" value="1"/>
</dbReference>
<dbReference type="CDD" id="cd12148">
    <property type="entry name" value="fungal_TF_MHR"/>
    <property type="match status" value="1"/>
</dbReference>
<dbReference type="OrthoDB" id="4087429at2759"/>
<dbReference type="GO" id="GO:0005634">
    <property type="term" value="C:nucleus"/>
    <property type="evidence" value="ECO:0007669"/>
    <property type="project" value="TreeGrafter"/>
</dbReference>
<dbReference type="GO" id="GO:0045944">
    <property type="term" value="P:positive regulation of transcription by RNA polymerase II"/>
    <property type="evidence" value="ECO:0007669"/>
    <property type="project" value="TreeGrafter"/>
</dbReference>
<comment type="subcellular location">
    <subcellularLocation>
        <location evidence="1">Nucleus</location>
    </subcellularLocation>
</comment>
<dbReference type="Proteomes" id="UP000054251">
    <property type="component" value="Unassembled WGS sequence"/>
</dbReference>
<comment type="caution">
    <text evidence="3">The sequence shown here is derived from an EMBL/GenBank/DDBJ whole genome shotgun (WGS) entry which is preliminary data.</text>
</comment>
<sequence length="687" mass="79116">MSLPYKHKHQQYPKYLSQQAESQGIEPNTHVRLIQVPTFEPIQSHVPSILPNTGVFGETVFPTSDLNDSQTQYQGNHRSYASSGNIFHAEESNPVLPTLGGSIDQNMQFLYQNHPGHSSYPNVLDYASFIGNPTLMTQSTQLYPYNLDQPTELFQKVPIQSARSYDSFDFKSPNLRFPPQYQQIKSGDSEIPTFSATIDMATGLNANKATSKSHFKPTQTKRNARPRINKLNKSDPLLLRINVKKPKLSHSMNMMAELSTDELFKHFQDTLKIEKPDGSQRASFYLRMQNELERQLFDLFVNHLSKSIDIFFPQEVFRKVIPELAVYDETNMIVCSIFCLSSLMLQRINPDKFDLSITIRYYHQTITSIRHYLSIPEIEQKDKGIMPRCLLSTILLCIYELFFVSIDSTYIKGASSILSSILMKNGGNKSLLKDSPFYQTCFWPMLLCDLIFSLKYNSPSMYSIETFWKPLDPEYFELYGDFSSYGSSKTENEAELVKLTSTKVNTTWWIHKSIIDFSSITKFKNEITVLTREDFESNRPYLEWLDLKKNLDIFEKQMPLTIKPTIYKSCSPDRLFPIIYFKDEATAIIGLNYKLAKIMLYEALIQKTNLADPLPKAEFMKYPKQYPVKLAKDIIGIIKTYDANLSVWTVNAHALRSVAHYLQDEPEASRGLEELVERLVSICHLCI</sequence>
<keyword evidence="2" id="KW-0539">Nucleus</keyword>
<accession>A0A0V1PSF0</accession>
<dbReference type="RefSeq" id="XP_015465106.1">
    <property type="nucleotide sequence ID" value="XM_015614061.1"/>
</dbReference>
<evidence type="ECO:0000313" key="3">
    <source>
        <dbReference type="EMBL" id="KRZ99003.1"/>
    </source>
</evidence>
<evidence type="ECO:0000256" key="1">
    <source>
        <dbReference type="ARBA" id="ARBA00004123"/>
    </source>
</evidence>
<dbReference type="GO" id="GO:0003700">
    <property type="term" value="F:DNA-binding transcription factor activity"/>
    <property type="evidence" value="ECO:0007669"/>
    <property type="project" value="TreeGrafter"/>
</dbReference>
<evidence type="ECO:0000256" key="2">
    <source>
        <dbReference type="ARBA" id="ARBA00023242"/>
    </source>
</evidence>
<evidence type="ECO:0008006" key="5">
    <source>
        <dbReference type="Google" id="ProtNLM"/>
    </source>
</evidence>
<proteinExistence type="predicted"/>
<keyword evidence="4" id="KW-1185">Reference proteome</keyword>
<evidence type="ECO:0000313" key="4">
    <source>
        <dbReference type="Proteomes" id="UP000054251"/>
    </source>
</evidence>
<dbReference type="EMBL" id="LMYN01000183">
    <property type="protein sequence ID" value="KRZ99003.1"/>
    <property type="molecule type" value="Genomic_DNA"/>
</dbReference>
<reference evidence="3 4" key="1">
    <citation type="submission" date="2015-11" db="EMBL/GenBank/DDBJ databases">
        <title>The genome of Debaryomyces fabryi.</title>
        <authorList>
            <person name="Tafer H."/>
            <person name="Lopandic K."/>
        </authorList>
    </citation>
    <scope>NUCLEOTIDE SEQUENCE [LARGE SCALE GENOMIC DNA]</scope>
    <source>
        <strain evidence="3 4">CBS 789</strain>
    </source>
</reference>
<dbReference type="AlphaFoldDB" id="A0A0V1PSF0"/>
<dbReference type="GeneID" id="26842241"/>
<name>A0A0V1PSF0_9ASCO</name>
<organism evidence="3 4">
    <name type="scientific">Debaryomyces fabryi</name>
    <dbReference type="NCBI Taxonomy" id="58627"/>
    <lineage>
        <taxon>Eukaryota</taxon>
        <taxon>Fungi</taxon>
        <taxon>Dikarya</taxon>
        <taxon>Ascomycota</taxon>
        <taxon>Saccharomycotina</taxon>
        <taxon>Pichiomycetes</taxon>
        <taxon>Debaryomycetaceae</taxon>
        <taxon>Debaryomyces</taxon>
    </lineage>
</organism>
<gene>
    <name evidence="3" type="ORF">AC631_05232</name>
</gene>
<dbReference type="PANTHER" id="PTHR37534:SF2">
    <property type="entry name" value="N-ACETYLTRANSFERASE DOMAIN-CONTAINING PROTEIN"/>
    <property type="match status" value="1"/>
</dbReference>
<protein>
    <recommendedName>
        <fullName evidence="5">Transcription factor domain-containing protein</fullName>
    </recommendedName>
</protein>
<dbReference type="Pfam" id="PF11951">
    <property type="entry name" value="Fungal_trans_2"/>
    <property type="match status" value="1"/>
</dbReference>
<dbReference type="InterPro" id="IPR021858">
    <property type="entry name" value="Fun_TF"/>
</dbReference>